<feature type="domain" description="Acyclic terpene utilisation N-terminal" evidence="1">
    <location>
        <begin position="2"/>
        <end position="441"/>
    </location>
</feature>
<evidence type="ECO:0000313" key="2">
    <source>
        <dbReference type="EMBL" id="QOY89901.1"/>
    </source>
</evidence>
<dbReference type="EMBL" id="CP063849">
    <property type="protein sequence ID" value="QOY89901.1"/>
    <property type="molecule type" value="Genomic_DNA"/>
</dbReference>
<dbReference type="Pfam" id="PF07287">
    <property type="entry name" value="AtuA"/>
    <property type="match status" value="1"/>
</dbReference>
<dbReference type="InterPro" id="IPR010839">
    <property type="entry name" value="AtuA_N"/>
</dbReference>
<name>A0A7S7SMW2_PALFE</name>
<evidence type="ECO:0000313" key="3">
    <source>
        <dbReference type="Proteomes" id="UP000593892"/>
    </source>
</evidence>
<dbReference type="RefSeq" id="WP_194451564.1">
    <property type="nucleotide sequence ID" value="NZ_CP063849.1"/>
</dbReference>
<accession>A0A7S7SMW2</accession>
<dbReference type="PANTHER" id="PTHR47708:SF2">
    <property type="entry name" value="SI:CH73-132F6.5"/>
    <property type="match status" value="1"/>
</dbReference>
<gene>
    <name evidence="2" type="ORF">IRI77_08085</name>
</gene>
<reference evidence="2 3" key="1">
    <citation type="submission" date="2020-10" db="EMBL/GenBank/DDBJ databases">
        <title>Complete genome sequence of Paludibaculum fermentans P105T, a facultatively anaerobic acidobacterium capable of dissimilatory Fe(III) reduction.</title>
        <authorList>
            <person name="Dedysh S.N."/>
            <person name="Beletsky A.V."/>
            <person name="Kulichevskaya I.S."/>
            <person name="Mardanov A.V."/>
            <person name="Ravin N.V."/>
        </authorList>
    </citation>
    <scope>NUCLEOTIDE SEQUENCE [LARGE SCALE GENOMIC DNA]</scope>
    <source>
        <strain evidence="2 3">P105</strain>
    </source>
</reference>
<dbReference type="KEGG" id="pfer:IRI77_08085"/>
<dbReference type="PANTHER" id="PTHR47708">
    <property type="match status" value="1"/>
</dbReference>
<protein>
    <submittedName>
        <fullName evidence="2">DUF1446 domain-containing protein</fullName>
    </submittedName>
</protein>
<dbReference type="Proteomes" id="UP000593892">
    <property type="component" value="Chromosome"/>
</dbReference>
<dbReference type="AlphaFoldDB" id="A0A7S7SMW2"/>
<evidence type="ECO:0000259" key="1">
    <source>
        <dbReference type="Pfam" id="PF07287"/>
    </source>
</evidence>
<sequence length="444" mass="47495">MIRIANGQGFWGDWLDAPVHLVEQGPIDYLTLDYLAEVTMSILQKQKQADLQLGYARDFPPLMARLASRLKQRNIRVIANAGGVNPHACAAQVRALAPELKVAIVTGDDIYPRLDDLLARGIELRNMDTGAPLSDVRSAVTSANAYIGAFPIAEALSTGADVIITGRCADAALALAPMIHQFCWRPSDVDLLCAGTIAGHIIECGSQCTGGNSQVDWQTMADPANIGYPIIDASPDGVCTITKHPGTGGAINRHTVIEQMLYEIGDPRAYFTPDCVADFTSVQIEDAGPDCVRISGATGAPAPAQLKASISYHAGWKAQGSLVYCWPSALEKAYAADRIVRGRLAQLGLQFEEIYSEFVGFNSCHGPAAPPIADPPEVMLRIGARGPSKKDVDRFTSELIPLVLSGPPGATGYGEGRPAVREVIAYWPALLPREEITPQVEVLS</sequence>
<keyword evidence="3" id="KW-1185">Reference proteome</keyword>
<proteinExistence type="predicted"/>
<organism evidence="2 3">
    <name type="scientific">Paludibaculum fermentans</name>
    <dbReference type="NCBI Taxonomy" id="1473598"/>
    <lineage>
        <taxon>Bacteria</taxon>
        <taxon>Pseudomonadati</taxon>
        <taxon>Acidobacteriota</taxon>
        <taxon>Terriglobia</taxon>
        <taxon>Bryobacterales</taxon>
        <taxon>Bryobacteraceae</taxon>
        <taxon>Paludibaculum</taxon>
    </lineage>
</organism>